<dbReference type="GO" id="GO:0033388">
    <property type="term" value="P:putrescine biosynthetic process from arginine"/>
    <property type="evidence" value="ECO:0007669"/>
    <property type="project" value="TreeGrafter"/>
</dbReference>
<dbReference type="Pfam" id="PF00795">
    <property type="entry name" value="CN_hydrolase"/>
    <property type="match status" value="1"/>
</dbReference>
<accession>E6Q0M1</accession>
<dbReference type="InterPro" id="IPR050345">
    <property type="entry name" value="Aliph_Amidase/BUP"/>
</dbReference>
<proteinExistence type="predicted"/>
<dbReference type="Gene3D" id="3.60.110.10">
    <property type="entry name" value="Carbon-nitrogen hydrolase"/>
    <property type="match status" value="1"/>
</dbReference>
<sequence>MHPDREAGPARVALVQSKPRKGAYAENLAALRAVFAQLASLDPVPQLVVLPEAALTGYFLEGAVYESARSAERFGHELSSLWRDVAGQRSVEIAAGFYEVDNGSYYNSAIWLALDERETRILHVHRKLFLPTYGVFDEERFLSRGNRASVFESPLLGATALLICEDAWHSIMPTIAALKGARTIVVPSAAPGRGIDGEGELLSISRWRELLRGIAMEHGCFILYAGLAGFEGGKGMTGSSRAIAPDGEMLVEADASEACIVRAELFLDEVEIARANLPLLGDLRAVLPDLLADDELPWLRGRSDASGS</sequence>
<gene>
    <name evidence="3" type="ORF">CARN4_1672</name>
</gene>
<dbReference type="AlphaFoldDB" id="E6Q0M1"/>
<dbReference type="PANTHER" id="PTHR43674:SF2">
    <property type="entry name" value="BETA-UREIDOPROPIONASE"/>
    <property type="match status" value="1"/>
</dbReference>
<dbReference type="PANTHER" id="PTHR43674">
    <property type="entry name" value="NITRILASE C965.09-RELATED"/>
    <property type="match status" value="1"/>
</dbReference>
<keyword evidence="1 3" id="KW-0378">Hydrolase</keyword>
<reference evidence="3" key="1">
    <citation type="submission" date="2009-10" db="EMBL/GenBank/DDBJ databases">
        <title>Diversity of trophic interactions inside an arsenic-rich microbial ecosystem.</title>
        <authorList>
            <person name="Bertin P.N."/>
            <person name="Heinrich-Salmeron A."/>
            <person name="Pelletier E."/>
            <person name="Goulhen-Chollet F."/>
            <person name="Arsene-Ploetze F."/>
            <person name="Gallien S."/>
            <person name="Calteau A."/>
            <person name="Vallenet D."/>
            <person name="Casiot C."/>
            <person name="Chane-Woon-Ming B."/>
            <person name="Giloteaux L."/>
            <person name="Barakat M."/>
            <person name="Bonnefoy V."/>
            <person name="Bruneel O."/>
            <person name="Chandler M."/>
            <person name="Cleiss J."/>
            <person name="Duran R."/>
            <person name="Elbaz-Poulichet F."/>
            <person name="Fonknechten N."/>
            <person name="Lauga B."/>
            <person name="Mornico D."/>
            <person name="Ortet P."/>
            <person name="Schaeffer C."/>
            <person name="Siguier P."/>
            <person name="Alexander Thil Smith A."/>
            <person name="Van Dorsselaer A."/>
            <person name="Weissenbach J."/>
            <person name="Medigue C."/>
            <person name="Le Paslier D."/>
        </authorList>
    </citation>
    <scope>NUCLEOTIDE SEQUENCE</scope>
</reference>
<evidence type="ECO:0000256" key="1">
    <source>
        <dbReference type="ARBA" id="ARBA00022801"/>
    </source>
</evidence>
<organism evidence="3">
    <name type="scientific">mine drainage metagenome</name>
    <dbReference type="NCBI Taxonomy" id="410659"/>
    <lineage>
        <taxon>unclassified sequences</taxon>
        <taxon>metagenomes</taxon>
        <taxon>ecological metagenomes</taxon>
    </lineage>
</organism>
<dbReference type="PROSITE" id="PS50263">
    <property type="entry name" value="CN_HYDROLASE"/>
    <property type="match status" value="1"/>
</dbReference>
<dbReference type="EMBL" id="CABO01000003">
    <property type="protein sequence ID" value="CBI00730.1"/>
    <property type="molecule type" value="Genomic_DNA"/>
</dbReference>
<name>E6Q0M1_9ZZZZ</name>
<feature type="domain" description="CN hydrolase" evidence="2">
    <location>
        <begin position="10"/>
        <end position="267"/>
    </location>
</feature>
<dbReference type="SUPFAM" id="SSF56317">
    <property type="entry name" value="Carbon-nitrogen hydrolase"/>
    <property type="match status" value="1"/>
</dbReference>
<dbReference type="InterPro" id="IPR036526">
    <property type="entry name" value="C-N_Hydrolase_sf"/>
</dbReference>
<comment type="caution">
    <text evidence="3">The sequence shown here is derived from an EMBL/GenBank/DDBJ whole genome shotgun (WGS) entry which is preliminary data.</text>
</comment>
<dbReference type="GO" id="GO:0050126">
    <property type="term" value="F:N-carbamoylputrescine amidase activity"/>
    <property type="evidence" value="ECO:0007669"/>
    <property type="project" value="TreeGrafter"/>
</dbReference>
<evidence type="ECO:0000259" key="2">
    <source>
        <dbReference type="PROSITE" id="PS50263"/>
    </source>
</evidence>
<dbReference type="InterPro" id="IPR003010">
    <property type="entry name" value="C-N_Hydrolase"/>
</dbReference>
<evidence type="ECO:0000313" key="3">
    <source>
        <dbReference type="EMBL" id="CBI00730.1"/>
    </source>
</evidence>
<protein>
    <submittedName>
        <fullName evidence="3">Carbon-nitrogen hydrolase family protein</fullName>
    </submittedName>
</protein>